<proteinExistence type="predicted"/>
<feature type="compositionally biased region" description="Acidic residues" evidence="1">
    <location>
        <begin position="208"/>
        <end position="221"/>
    </location>
</feature>
<name>A0A5J6DAT4_9CAUD</name>
<sequence length="327" mass="36089">MQELMKKFTTDEQLRLGRRLVAKQRNAAERGIECTLTMEDILMLGFKLLGHGNCDYTNLSFSTIIAGSQPDHAKYPTIERINDKVGYVRGNVCVVMRRANELKDNLVDKRIATTIIDPTDREIVKALMLNMSSAHMETLKTKYLPPVEEEPEEKPAVELAMQNDGSLDTPVVESFVAQEPQPLGPVAEAEEFKAPVADVPPAPPVVADDSDTQDEVEEEEVAQTVPDDVAIAKAYAKYCTEFAAVGMNVTVSFAQFKSKYIRKVCALTGEELLDDPKFILVLDLKIGFAKDNFIVVGSKIGNAITTMMISTGFSVPRIWGMLNKVVG</sequence>
<dbReference type="EMBL" id="MN184887">
    <property type="protein sequence ID" value="QEQ94831.1"/>
    <property type="molecule type" value="Genomic_DNA"/>
</dbReference>
<evidence type="ECO:0000313" key="2">
    <source>
        <dbReference type="EMBL" id="QEQ94831.1"/>
    </source>
</evidence>
<evidence type="ECO:0000313" key="3">
    <source>
        <dbReference type="Proteomes" id="UP000326545"/>
    </source>
</evidence>
<protein>
    <submittedName>
        <fullName evidence="2">Uncharacterized protein</fullName>
    </submittedName>
</protein>
<keyword evidence="3" id="KW-1185">Reference proteome</keyword>
<accession>A0A5J6DAT4</accession>
<dbReference type="Gene3D" id="3.30.40.220">
    <property type="match status" value="1"/>
</dbReference>
<feature type="region of interest" description="Disordered" evidence="1">
    <location>
        <begin position="197"/>
        <end position="222"/>
    </location>
</feature>
<evidence type="ECO:0000256" key="1">
    <source>
        <dbReference type="SAM" id="MobiDB-lite"/>
    </source>
</evidence>
<dbReference type="Proteomes" id="UP000326545">
    <property type="component" value="Segment"/>
</dbReference>
<reference evidence="2 3" key="1">
    <citation type="submission" date="2019-07" db="EMBL/GenBank/DDBJ databases">
        <title>Complete genome sequence of bacteriophages infecting Erwinia pyrifoliae.</title>
        <authorList>
            <person name="Kim S.G."/>
            <person name="Park S.C."/>
        </authorList>
    </citation>
    <scope>NUCLEOTIDE SEQUENCE [LARGE SCALE GENOMIC DNA]</scope>
</reference>
<organism evidence="2 3">
    <name type="scientific">Erwinia phage pEp_SNUABM_01</name>
    <dbReference type="NCBI Taxonomy" id="2601643"/>
    <lineage>
        <taxon>Viruses</taxon>
        <taxon>Duplodnaviria</taxon>
        <taxon>Heunggongvirae</taxon>
        <taxon>Uroviricota</taxon>
        <taxon>Caudoviricetes</taxon>
        <taxon>Vequintavirinae</taxon>
        <taxon>Henunavirus</taxon>
        <taxon>Henunavirus SNUABM01</taxon>
    </lineage>
</organism>
<gene>
    <name evidence="2" type="ORF">pEpSNUABM01_005</name>
</gene>